<evidence type="ECO:0000313" key="3">
    <source>
        <dbReference type="Proteomes" id="UP001057375"/>
    </source>
</evidence>
<gene>
    <name evidence="2" type="ORF">ADUPG1_003984</name>
</gene>
<comment type="caution">
    <text evidence="2">The sequence shown here is derived from an EMBL/GenBank/DDBJ whole genome shotgun (WGS) entry which is preliminary data.</text>
</comment>
<accession>A0ABQ5JQU7</accession>
<dbReference type="Proteomes" id="UP001057375">
    <property type="component" value="Unassembled WGS sequence"/>
</dbReference>
<reference evidence="2" key="1">
    <citation type="submission" date="2022-03" db="EMBL/GenBank/DDBJ databases">
        <title>Draft genome sequence of Aduncisulcus paluster, a free-living microaerophilic Fornicata.</title>
        <authorList>
            <person name="Yuyama I."/>
            <person name="Kume K."/>
            <person name="Tamura T."/>
            <person name="Inagaki Y."/>
            <person name="Hashimoto T."/>
        </authorList>
    </citation>
    <scope>NUCLEOTIDE SEQUENCE</scope>
    <source>
        <strain evidence="2">NY0171</strain>
    </source>
</reference>
<protein>
    <submittedName>
        <fullName evidence="2">Uncharacterized protein</fullName>
    </submittedName>
</protein>
<keyword evidence="1" id="KW-0812">Transmembrane</keyword>
<dbReference type="EMBL" id="BQXS01005664">
    <property type="protein sequence ID" value="GKT13674.1"/>
    <property type="molecule type" value="Genomic_DNA"/>
</dbReference>
<keyword evidence="1" id="KW-0472">Membrane</keyword>
<organism evidence="2 3">
    <name type="scientific">Aduncisulcus paluster</name>
    <dbReference type="NCBI Taxonomy" id="2918883"/>
    <lineage>
        <taxon>Eukaryota</taxon>
        <taxon>Metamonada</taxon>
        <taxon>Carpediemonas-like organisms</taxon>
        <taxon>Aduncisulcus</taxon>
    </lineage>
</organism>
<name>A0ABQ5JQU7_9EUKA</name>
<proteinExistence type="predicted"/>
<feature type="non-terminal residue" evidence="2">
    <location>
        <position position="89"/>
    </location>
</feature>
<evidence type="ECO:0000256" key="1">
    <source>
        <dbReference type="SAM" id="Phobius"/>
    </source>
</evidence>
<keyword evidence="3" id="KW-1185">Reference proteome</keyword>
<keyword evidence="1" id="KW-1133">Transmembrane helix</keyword>
<sequence length="89" mass="10110">MGIPLSTVLVIPQGQAVHVHLIPCTLSILLFSLAPLLTRSSSHSQQQQGQVIMVELNLLFHTAQSYARGMLRRRWRRAMIDIVRLIRLI</sequence>
<feature type="transmembrane region" description="Helical" evidence="1">
    <location>
        <begin position="20"/>
        <end position="38"/>
    </location>
</feature>
<evidence type="ECO:0000313" key="2">
    <source>
        <dbReference type="EMBL" id="GKT13674.1"/>
    </source>
</evidence>